<feature type="domain" description="Putative host cell surface-exposed lipoprotein Ltp-like HTH region" evidence="1">
    <location>
        <begin position="2"/>
        <end position="34"/>
    </location>
</feature>
<dbReference type="RefSeq" id="WP_214418703.1">
    <property type="nucleotide sequence ID" value="NZ_CP075546.1"/>
</dbReference>
<name>A0A8E7EIA6_9EURY</name>
<dbReference type="EMBL" id="CP075546">
    <property type="protein sequence ID" value="QVV87884.1"/>
    <property type="molecule type" value="Genomic_DNA"/>
</dbReference>
<protein>
    <submittedName>
        <fullName evidence="2">Ltp family lipoprotein</fullName>
    </submittedName>
</protein>
<dbReference type="Gene3D" id="1.10.10.10">
    <property type="entry name" value="Winged helix-like DNA-binding domain superfamily/Winged helix DNA-binding domain"/>
    <property type="match status" value="1"/>
</dbReference>
<organism evidence="2 3">
    <name type="scientific">Methanospirillum purgamenti</name>
    <dbReference type="NCBI Taxonomy" id="2834276"/>
    <lineage>
        <taxon>Archaea</taxon>
        <taxon>Methanobacteriati</taxon>
        <taxon>Methanobacteriota</taxon>
        <taxon>Stenosarchaea group</taxon>
        <taxon>Methanomicrobia</taxon>
        <taxon>Methanomicrobiales</taxon>
        <taxon>Methanospirillaceae</taxon>
        <taxon>Methanospirillum</taxon>
    </lineage>
</organism>
<keyword evidence="2" id="KW-0449">Lipoprotein</keyword>
<gene>
    <name evidence="2" type="ORF">KHC33_11090</name>
</gene>
<dbReference type="Pfam" id="PF07553">
    <property type="entry name" value="Lipoprotein_Ltp"/>
    <property type="match status" value="1"/>
</dbReference>
<dbReference type="InterPro" id="IPR036388">
    <property type="entry name" value="WH-like_DNA-bd_sf"/>
</dbReference>
<evidence type="ECO:0000313" key="2">
    <source>
        <dbReference type="EMBL" id="QVV87884.1"/>
    </source>
</evidence>
<dbReference type="GeneID" id="65097736"/>
<proteinExistence type="predicted"/>
<reference evidence="2 3" key="1">
    <citation type="submission" date="2021-05" db="EMBL/GenBank/DDBJ databases">
        <title>A novel Methanospirillum isolate from a pyrite-forming mixed culture.</title>
        <authorList>
            <person name="Bunk B."/>
            <person name="Sproer C."/>
            <person name="Spring S."/>
            <person name="Pester M."/>
        </authorList>
    </citation>
    <scope>NUCLEOTIDE SEQUENCE [LARGE SCALE GENOMIC DNA]</scope>
    <source>
        <strain evidence="2 3">J.3.6.1-F.2.7.3</strain>
    </source>
</reference>
<evidence type="ECO:0000313" key="3">
    <source>
        <dbReference type="Proteomes" id="UP000680656"/>
    </source>
</evidence>
<dbReference type="KEGG" id="mrtj:KHC33_11090"/>
<sequence>MKALDYLKISPFSRDRHLKQLEFEGFTPSQAEYGARAVGY</sequence>
<dbReference type="Proteomes" id="UP000680656">
    <property type="component" value="Chromosome"/>
</dbReference>
<dbReference type="AlphaFoldDB" id="A0A8E7EIA6"/>
<keyword evidence="3" id="KW-1185">Reference proteome</keyword>
<accession>A0A8E7EIA6</accession>
<evidence type="ECO:0000259" key="1">
    <source>
        <dbReference type="Pfam" id="PF07553"/>
    </source>
</evidence>
<dbReference type="InterPro" id="IPR011434">
    <property type="entry name" value="Ltp-like_HTH"/>
</dbReference>